<evidence type="ECO:0000256" key="1">
    <source>
        <dbReference type="ARBA" id="ARBA00022500"/>
    </source>
</evidence>
<dbReference type="PANTHER" id="PTHR43531">
    <property type="entry name" value="PROTEIN ICFG"/>
    <property type="match status" value="1"/>
</dbReference>
<evidence type="ECO:0000259" key="7">
    <source>
        <dbReference type="PROSITE" id="PS50885"/>
    </source>
</evidence>
<organism evidence="8 9">
    <name type="scientific">Chryseosolibacter indicus</name>
    <dbReference type="NCBI Taxonomy" id="2782351"/>
    <lineage>
        <taxon>Bacteria</taxon>
        <taxon>Pseudomonadati</taxon>
        <taxon>Bacteroidota</taxon>
        <taxon>Cytophagia</taxon>
        <taxon>Cytophagales</taxon>
        <taxon>Chryseotaleaceae</taxon>
        <taxon>Chryseosolibacter</taxon>
    </lineage>
</organism>
<accession>A0ABS5VSV2</accession>
<dbReference type="SUPFAM" id="SSF58104">
    <property type="entry name" value="Methyl-accepting chemotaxis protein (MCP) signaling domain"/>
    <property type="match status" value="1"/>
</dbReference>
<dbReference type="Proteomes" id="UP000772618">
    <property type="component" value="Unassembled WGS sequence"/>
</dbReference>
<dbReference type="EMBL" id="JAHESD010000033">
    <property type="protein sequence ID" value="MBT1704517.1"/>
    <property type="molecule type" value="Genomic_DNA"/>
</dbReference>
<dbReference type="RefSeq" id="WP_254154477.1">
    <property type="nucleotide sequence ID" value="NZ_JAHESD010000033.1"/>
</dbReference>
<dbReference type="InterPro" id="IPR003660">
    <property type="entry name" value="HAMP_dom"/>
</dbReference>
<evidence type="ECO:0000256" key="5">
    <source>
        <dbReference type="SAM" id="Phobius"/>
    </source>
</evidence>
<gene>
    <name evidence="8" type="ORF">KK060_14580</name>
</gene>
<protein>
    <submittedName>
        <fullName evidence="8">Methyl-accepting chemotaxis protein</fullName>
    </submittedName>
</protein>
<dbReference type="Pfam" id="PF00015">
    <property type="entry name" value="MCPsignal"/>
    <property type="match status" value="1"/>
</dbReference>
<feature type="transmembrane region" description="Helical" evidence="5">
    <location>
        <begin position="313"/>
        <end position="335"/>
    </location>
</feature>
<dbReference type="Pfam" id="PF12729">
    <property type="entry name" value="4HB_MCP_1"/>
    <property type="match status" value="1"/>
</dbReference>
<keyword evidence="3" id="KW-0807">Transducer</keyword>
<evidence type="ECO:0000256" key="2">
    <source>
        <dbReference type="ARBA" id="ARBA00029447"/>
    </source>
</evidence>
<feature type="region of interest" description="Disordered" evidence="4">
    <location>
        <begin position="701"/>
        <end position="720"/>
    </location>
</feature>
<sequence>MIKNLTIRTKLVAAFTVLLLLMAVIFAVSYFRIGEINDRLNKITDISTIQLQLIGDIEVNLTEISRDQKKIIQAENMEAMNGLKRSIDGFVDELTTSIAELEKISDGDILLKTKELKARVNEFISVGSNVVNLALQNSEVVATQLSRNEGEIEFGKLKTTLDELLGKLSTSGAKEQVDRVHRMRSLLVDLKNSENAMIAAETDEENKEVIRKTGTLETQIELLSTSIGGSLSGENKALFDRYQMQYSNFYNVHLKVRELAMQNTNTKAEALSEGEVEKLDDASDAVLSQVEATIESSLATDRIITDDMYTSTIVTMVIIISVAVLIGILVATWLLKDITASLNIAKTTIKKIAQGDFSANVNLDKKDEIGEMLNELQYMLEKLRSSVDVAKKVAKGDLTIDFASIKNKGGDLDEALETMVTSLREIASTIYNGAENVSAASQQVASASQQMSQGAQEQASASEEVSSSMEQMVANIQQNTDNSRETEKISNKAAKDIQVSSESVSETVEAITNIAEKIAIIEEIASKTDLLALNAAVEAARAGEHGKGFAVVAAEVRKLAERSQKAAAEITEISAKTVKAAQQSKELLLNTLPDINKTAQLVQEIAAASVEQNTGADQVNTAIQQLSQVTQGNASAAEEMSSNAEELNSQAEELKAAVSYFKLDNNSLSKFRKSRVSTSLRTPAKSQSRFEVVGSNGNGHVKGFDIKFDGGPSDSEFTEM</sequence>
<evidence type="ECO:0000313" key="8">
    <source>
        <dbReference type="EMBL" id="MBT1704517.1"/>
    </source>
</evidence>
<dbReference type="CDD" id="cd06225">
    <property type="entry name" value="HAMP"/>
    <property type="match status" value="1"/>
</dbReference>
<feature type="region of interest" description="Disordered" evidence="4">
    <location>
        <begin position="448"/>
        <end position="469"/>
    </location>
</feature>
<dbReference type="InterPro" id="IPR004089">
    <property type="entry name" value="MCPsignal_dom"/>
</dbReference>
<feature type="domain" description="HAMP" evidence="7">
    <location>
        <begin position="336"/>
        <end position="388"/>
    </location>
</feature>
<name>A0ABS5VSV2_9BACT</name>
<dbReference type="PROSITE" id="PS50111">
    <property type="entry name" value="CHEMOTAXIS_TRANSDUC_2"/>
    <property type="match status" value="1"/>
</dbReference>
<dbReference type="PANTHER" id="PTHR43531:SF11">
    <property type="entry name" value="METHYL-ACCEPTING CHEMOTAXIS PROTEIN 3"/>
    <property type="match status" value="1"/>
</dbReference>
<keyword evidence="5" id="KW-1133">Transmembrane helix</keyword>
<evidence type="ECO:0000313" key="9">
    <source>
        <dbReference type="Proteomes" id="UP000772618"/>
    </source>
</evidence>
<dbReference type="PROSITE" id="PS50885">
    <property type="entry name" value="HAMP"/>
    <property type="match status" value="1"/>
</dbReference>
<comment type="similarity">
    <text evidence="2">Belongs to the methyl-accepting chemotaxis (MCP) protein family.</text>
</comment>
<reference evidence="8 9" key="1">
    <citation type="submission" date="2021-05" db="EMBL/GenBank/DDBJ databases">
        <title>A Polyphasic approach of four new species of the genus Ohtaekwangia: Ohtaekwangia histidinii sp. nov., Ohtaekwangia cretensis sp. nov., Ohtaekwangia indiensis sp. nov., Ohtaekwangia reichenbachii sp. nov. from diverse environment.</title>
        <authorList>
            <person name="Octaviana S."/>
        </authorList>
    </citation>
    <scope>NUCLEOTIDE SEQUENCE [LARGE SCALE GENOMIC DNA]</scope>
    <source>
        <strain evidence="8 9">PWU20</strain>
    </source>
</reference>
<dbReference type="Gene3D" id="1.10.287.950">
    <property type="entry name" value="Methyl-accepting chemotaxis protein"/>
    <property type="match status" value="1"/>
</dbReference>
<evidence type="ECO:0000259" key="6">
    <source>
        <dbReference type="PROSITE" id="PS50111"/>
    </source>
</evidence>
<comment type="caution">
    <text evidence="8">The sequence shown here is derived from an EMBL/GenBank/DDBJ whole genome shotgun (WGS) entry which is preliminary data.</text>
</comment>
<evidence type="ECO:0000256" key="4">
    <source>
        <dbReference type="SAM" id="MobiDB-lite"/>
    </source>
</evidence>
<keyword evidence="5" id="KW-0812">Transmembrane</keyword>
<dbReference type="SMART" id="SM00304">
    <property type="entry name" value="HAMP"/>
    <property type="match status" value="1"/>
</dbReference>
<keyword evidence="1" id="KW-0145">Chemotaxis</keyword>
<dbReference type="Pfam" id="PF00672">
    <property type="entry name" value="HAMP"/>
    <property type="match status" value="1"/>
</dbReference>
<dbReference type="Gene3D" id="6.10.340.10">
    <property type="match status" value="1"/>
</dbReference>
<evidence type="ECO:0000256" key="3">
    <source>
        <dbReference type="PROSITE-ProRule" id="PRU00284"/>
    </source>
</evidence>
<dbReference type="SMART" id="SM00283">
    <property type="entry name" value="MA"/>
    <property type="match status" value="1"/>
</dbReference>
<dbReference type="InterPro" id="IPR024478">
    <property type="entry name" value="HlyB_4HB_MCP"/>
</dbReference>
<dbReference type="InterPro" id="IPR051310">
    <property type="entry name" value="MCP_chemotaxis"/>
</dbReference>
<keyword evidence="9" id="KW-1185">Reference proteome</keyword>
<keyword evidence="5" id="KW-0472">Membrane</keyword>
<feature type="domain" description="Methyl-accepting transducer" evidence="6">
    <location>
        <begin position="433"/>
        <end position="648"/>
    </location>
</feature>
<proteinExistence type="inferred from homology"/>